<dbReference type="Proteomes" id="UP000265566">
    <property type="component" value="Chromosome 3"/>
</dbReference>
<dbReference type="EnsemblPlants" id="AES70982">
    <property type="protein sequence ID" value="AES70982"/>
    <property type="gene ID" value="MTR_3g065620"/>
</dbReference>
<dbReference type="OrthoDB" id="2095648at2759"/>
<dbReference type="SUPFAM" id="SSF52047">
    <property type="entry name" value="RNI-like"/>
    <property type="match status" value="1"/>
</dbReference>
<dbReference type="Gene3D" id="3.80.10.10">
    <property type="entry name" value="Ribonuclease Inhibitor"/>
    <property type="match status" value="1"/>
</dbReference>
<evidence type="ECO:0000313" key="2">
    <source>
        <dbReference type="EMBL" id="RHN68137.1"/>
    </source>
</evidence>
<reference evidence="2" key="4">
    <citation type="journal article" date="2018" name="Nat. Plants">
        <title>Whole-genome landscape of Medicago truncatula symbiotic genes.</title>
        <authorList>
            <person name="Pecrix Y."/>
            <person name="Gamas P."/>
            <person name="Carrere S."/>
        </authorList>
    </citation>
    <scope>NUCLEOTIDE SEQUENCE</scope>
    <source>
        <tissue evidence="2">Leaves</tissue>
    </source>
</reference>
<dbReference type="Gramene" id="rna16439">
    <property type="protein sequence ID" value="RHN68137.1"/>
    <property type="gene ID" value="gene16439"/>
</dbReference>
<dbReference type="OMA" id="ANDYYHS"/>
<dbReference type="eggNOG" id="KOG1947">
    <property type="taxonomic scope" value="Eukaryota"/>
</dbReference>
<dbReference type="PANTHER" id="PTHR38926:SF2">
    <property type="entry name" value="F-BOX_LRR-REPEAT PROTEIN 21-RELATED"/>
    <property type="match status" value="1"/>
</dbReference>
<proteinExistence type="predicted"/>
<dbReference type="InterPro" id="IPR032675">
    <property type="entry name" value="LRR_dom_sf"/>
</dbReference>
<reference evidence="3" key="3">
    <citation type="submission" date="2015-04" db="UniProtKB">
        <authorList>
            <consortium name="EnsemblPlants"/>
        </authorList>
    </citation>
    <scope>IDENTIFICATION</scope>
    <source>
        <strain evidence="3">cv. Jemalong A17</strain>
    </source>
</reference>
<evidence type="ECO:0000313" key="3">
    <source>
        <dbReference type="EnsemblPlants" id="AES70982"/>
    </source>
</evidence>
<dbReference type="CDD" id="cd22164">
    <property type="entry name" value="F-box_AtSKIP19-like"/>
    <property type="match status" value="1"/>
</dbReference>
<evidence type="ECO:0000313" key="1">
    <source>
        <dbReference type="EMBL" id="AES70982.1"/>
    </source>
</evidence>
<dbReference type="PANTHER" id="PTHR38926">
    <property type="entry name" value="F-BOX DOMAIN CONTAINING PROTEIN, EXPRESSED"/>
    <property type="match status" value="1"/>
</dbReference>
<dbReference type="Proteomes" id="UP000002051">
    <property type="component" value="Chromosome 3"/>
</dbReference>
<accession>G7J9E7</accession>
<gene>
    <name evidence="3" type="primary">11422586</name>
    <name evidence="1" type="ordered locus">MTR_3g065620</name>
    <name evidence="2" type="ORF">MtrunA17_Chr3g0110521</name>
</gene>
<name>G7J9E7_MEDTR</name>
<dbReference type="Gene3D" id="1.20.1280.50">
    <property type="match status" value="1"/>
</dbReference>
<dbReference type="KEGG" id="mtr:11422586"/>
<dbReference type="EMBL" id="CM001219">
    <property type="protein sequence ID" value="AES70982.1"/>
    <property type="molecule type" value="Genomic_DNA"/>
</dbReference>
<dbReference type="AlphaFoldDB" id="G7J9E7"/>
<sequence>MASSSFPEKELKRDSPNWLELPRDITINILQGVDTVEIVTNACLVCPLSWNICKDPLMWRTIHMITHYNSPKLLREDLPVFQRSCGQLEDIDIHCFANDDLLKFIAENASHLRCMWLADCRGISDKGFIEVAKKFPLLEKHNISFSESLSKDSFEVIGRSCPVLKSLTYSRCFYSICDDEAIAVGKTMTKLRHIKIYENLLTNDGLLAILDGSPLLESLDLSGCLNFDLSEHLVKWCHEKIKDLRFPFNYIDYYFYDDGSYLDNEENYHVEDC</sequence>
<keyword evidence="4" id="KW-1185">Reference proteome</keyword>
<protein>
    <submittedName>
        <fullName evidence="1">F-box/LRR protein, putative</fullName>
    </submittedName>
    <submittedName>
        <fullName evidence="2">Putative F-box domain, leucine-rich repeat domain, L domain-containing protein</fullName>
    </submittedName>
</protein>
<dbReference type="EMBL" id="PSQE01000003">
    <property type="protein sequence ID" value="RHN68137.1"/>
    <property type="molecule type" value="Genomic_DNA"/>
</dbReference>
<reference evidence="1 4" key="2">
    <citation type="journal article" date="2014" name="BMC Genomics">
        <title>An improved genome release (version Mt4.0) for the model legume Medicago truncatula.</title>
        <authorList>
            <person name="Tang H."/>
            <person name="Krishnakumar V."/>
            <person name="Bidwell S."/>
            <person name="Rosen B."/>
            <person name="Chan A."/>
            <person name="Zhou S."/>
            <person name="Gentzbittel L."/>
            <person name="Childs K.L."/>
            <person name="Yandell M."/>
            <person name="Gundlach H."/>
            <person name="Mayer K.F."/>
            <person name="Schwartz D.C."/>
            <person name="Town C.D."/>
        </authorList>
    </citation>
    <scope>GENOME REANNOTATION</scope>
    <source>
        <strain evidence="3 4">cv. Jemalong A17</strain>
    </source>
</reference>
<dbReference type="PaxDb" id="3880-AES70982"/>
<evidence type="ECO:0000313" key="4">
    <source>
        <dbReference type="Proteomes" id="UP000002051"/>
    </source>
</evidence>
<dbReference type="InterPro" id="IPR036047">
    <property type="entry name" value="F-box-like_dom_sf"/>
</dbReference>
<dbReference type="GO" id="GO:1905761">
    <property type="term" value="F:SCF ubiquitin ligase complex binding"/>
    <property type="evidence" value="ECO:0000318"/>
    <property type="project" value="GO_Central"/>
</dbReference>
<dbReference type="SUPFAM" id="SSF81383">
    <property type="entry name" value="F-box domain"/>
    <property type="match status" value="1"/>
</dbReference>
<organism evidence="1 4">
    <name type="scientific">Medicago truncatula</name>
    <name type="common">Barrel medic</name>
    <name type="synonym">Medicago tribuloides</name>
    <dbReference type="NCBI Taxonomy" id="3880"/>
    <lineage>
        <taxon>Eukaryota</taxon>
        <taxon>Viridiplantae</taxon>
        <taxon>Streptophyta</taxon>
        <taxon>Embryophyta</taxon>
        <taxon>Tracheophyta</taxon>
        <taxon>Spermatophyta</taxon>
        <taxon>Magnoliopsida</taxon>
        <taxon>eudicotyledons</taxon>
        <taxon>Gunneridae</taxon>
        <taxon>Pentapetalae</taxon>
        <taxon>rosids</taxon>
        <taxon>fabids</taxon>
        <taxon>Fabales</taxon>
        <taxon>Fabaceae</taxon>
        <taxon>Papilionoideae</taxon>
        <taxon>50 kb inversion clade</taxon>
        <taxon>NPAAA clade</taxon>
        <taxon>Hologalegina</taxon>
        <taxon>IRL clade</taxon>
        <taxon>Trifolieae</taxon>
        <taxon>Medicago</taxon>
    </lineage>
</organism>
<dbReference type="HOGENOM" id="CLU_044915_0_1_1"/>
<reference evidence="1 4" key="1">
    <citation type="journal article" date="2011" name="Nature">
        <title>The Medicago genome provides insight into the evolution of rhizobial symbioses.</title>
        <authorList>
            <person name="Young N.D."/>
            <person name="Debelle F."/>
            <person name="Oldroyd G.E."/>
            <person name="Geurts R."/>
            <person name="Cannon S.B."/>
            <person name="Udvardi M.K."/>
            <person name="Benedito V.A."/>
            <person name="Mayer K.F."/>
            <person name="Gouzy J."/>
            <person name="Schoof H."/>
            <person name="Van de Peer Y."/>
            <person name="Proost S."/>
            <person name="Cook D.R."/>
            <person name="Meyers B.C."/>
            <person name="Spannagl M."/>
            <person name="Cheung F."/>
            <person name="De Mita S."/>
            <person name="Krishnakumar V."/>
            <person name="Gundlach H."/>
            <person name="Zhou S."/>
            <person name="Mudge J."/>
            <person name="Bharti A.K."/>
            <person name="Murray J.D."/>
            <person name="Naoumkina M.A."/>
            <person name="Rosen B."/>
            <person name="Silverstein K.A."/>
            <person name="Tang H."/>
            <person name="Rombauts S."/>
            <person name="Zhao P.X."/>
            <person name="Zhou P."/>
            <person name="Barbe V."/>
            <person name="Bardou P."/>
            <person name="Bechner M."/>
            <person name="Bellec A."/>
            <person name="Berger A."/>
            <person name="Berges H."/>
            <person name="Bidwell S."/>
            <person name="Bisseling T."/>
            <person name="Choisne N."/>
            <person name="Couloux A."/>
            <person name="Denny R."/>
            <person name="Deshpande S."/>
            <person name="Dai X."/>
            <person name="Doyle J.J."/>
            <person name="Dudez A.M."/>
            <person name="Farmer A.D."/>
            <person name="Fouteau S."/>
            <person name="Franken C."/>
            <person name="Gibelin C."/>
            <person name="Gish J."/>
            <person name="Goldstein S."/>
            <person name="Gonzalez A.J."/>
            <person name="Green P.J."/>
            <person name="Hallab A."/>
            <person name="Hartog M."/>
            <person name="Hua A."/>
            <person name="Humphray S.J."/>
            <person name="Jeong D.H."/>
            <person name="Jing Y."/>
            <person name="Jocker A."/>
            <person name="Kenton S.M."/>
            <person name="Kim D.J."/>
            <person name="Klee K."/>
            <person name="Lai H."/>
            <person name="Lang C."/>
            <person name="Lin S."/>
            <person name="Macmil S.L."/>
            <person name="Magdelenat G."/>
            <person name="Matthews L."/>
            <person name="McCorrison J."/>
            <person name="Monaghan E.L."/>
            <person name="Mun J.H."/>
            <person name="Najar F.Z."/>
            <person name="Nicholson C."/>
            <person name="Noirot C."/>
            <person name="O'Bleness M."/>
            <person name="Paule C.R."/>
            <person name="Poulain J."/>
            <person name="Prion F."/>
            <person name="Qin B."/>
            <person name="Qu C."/>
            <person name="Retzel E.F."/>
            <person name="Riddle C."/>
            <person name="Sallet E."/>
            <person name="Samain S."/>
            <person name="Samson N."/>
            <person name="Sanders I."/>
            <person name="Saurat O."/>
            <person name="Scarpelli C."/>
            <person name="Schiex T."/>
            <person name="Segurens B."/>
            <person name="Severin A.J."/>
            <person name="Sherrier D.J."/>
            <person name="Shi R."/>
            <person name="Sims S."/>
            <person name="Singer S.R."/>
            <person name="Sinharoy S."/>
            <person name="Sterck L."/>
            <person name="Viollet A."/>
            <person name="Wang B.B."/>
            <person name="Wang K."/>
            <person name="Wang M."/>
            <person name="Wang X."/>
            <person name="Warfsmann J."/>
            <person name="Weissenbach J."/>
            <person name="White D.D."/>
            <person name="White J.D."/>
            <person name="Wiley G.B."/>
            <person name="Wincker P."/>
            <person name="Xing Y."/>
            <person name="Yang L."/>
            <person name="Yao Z."/>
            <person name="Ying F."/>
            <person name="Zhai J."/>
            <person name="Zhou L."/>
            <person name="Zuber A."/>
            <person name="Denarie J."/>
            <person name="Dixon R.A."/>
            <person name="May G.D."/>
            <person name="Schwartz D.C."/>
            <person name="Rogers J."/>
            <person name="Quetier F."/>
            <person name="Town C.D."/>
            <person name="Roe B.A."/>
        </authorList>
    </citation>
    <scope>NUCLEOTIDE SEQUENCE [LARGE SCALE GENOMIC DNA]</scope>
    <source>
        <strain evidence="1">A17</strain>
        <strain evidence="3 4">cv. Jemalong A17</strain>
    </source>
</reference>